<evidence type="ECO:0000313" key="3">
    <source>
        <dbReference type="Proteomes" id="UP000297982"/>
    </source>
</evidence>
<dbReference type="STRING" id="192814.GCA_900166575_00787"/>
<proteinExistence type="predicted"/>
<keyword evidence="1" id="KW-0472">Membrane</keyword>
<evidence type="ECO:0000313" key="2">
    <source>
        <dbReference type="EMBL" id="TGB03872.1"/>
    </source>
</evidence>
<keyword evidence="1" id="KW-1133">Transmembrane helix</keyword>
<organism evidence="2 3">
    <name type="scientific">Halobacillus salinus</name>
    <dbReference type="NCBI Taxonomy" id="192814"/>
    <lineage>
        <taxon>Bacteria</taxon>
        <taxon>Bacillati</taxon>
        <taxon>Bacillota</taxon>
        <taxon>Bacilli</taxon>
        <taxon>Bacillales</taxon>
        <taxon>Bacillaceae</taxon>
        <taxon>Halobacillus</taxon>
    </lineage>
</organism>
<feature type="transmembrane region" description="Helical" evidence="1">
    <location>
        <begin position="6"/>
        <end position="25"/>
    </location>
</feature>
<comment type="caution">
    <text evidence="2">The sequence shown here is derived from an EMBL/GenBank/DDBJ whole genome shotgun (WGS) entry which is preliminary data.</text>
</comment>
<gene>
    <name evidence="2" type="ORF">E4663_02370</name>
</gene>
<feature type="transmembrane region" description="Helical" evidence="1">
    <location>
        <begin position="54"/>
        <end position="75"/>
    </location>
</feature>
<reference evidence="2 3" key="1">
    <citation type="journal article" date="2003" name="Int. J. Syst. Evol. Microbiol.">
        <title>Halobacillus salinus sp. nov., isolated from a salt lake on the coast of the East Sea in Korea.</title>
        <authorList>
            <person name="Yoon J.H."/>
            <person name="Kang K.H."/>
            <person name="Park Y.H."/>
        </authorList>
    </citation>
    <scope>NUCLEOTIDE SEQUENCE [LARGE SCALE GENOMIC DNA]</scope>
    <source>
        <strain evidence="2 3">HSL-3</strain>
    </source>
</reference>
<dbReference type="Proteomes" id="UP000297982">
    <property type="component" value="Unassembled WGS sequence"/>
</dbReference>
<protein>
    <submittedName>
        <fullName evidence="2">Uncharacterized protein</fullName>
    </submittedName>
</protein>
<keyword evidence="3" id="KW-1185">Reference proteome</keyword>
<keyword evidence="1" id="KW-0812">Transmembrane</keyword>
<accession>A0A4Z0H088</accession>
<dbReference type="AlphaFoldDB" id="A0A4Z0H088"/>
<dbReference type="RefSeq" id="WP_079479228.1">
    <property type="nucleotide sequence ID" value="NZ_FVYZ01000004.1"/>
</dbReference>
<dbReference type="EMBL" id="SRJC01000001">
    <property type="protein sequence ID" value="TGB03872.1"/>
    <property type="molecule type" value="Genomic_DNA"/>
</dbReference>
<evidence type="ECO:0000256" key="1">
    <source>
        <dbReference type="SAM" id="Phobius"/>
    </source>
</evidence>
<sequence>MGAIYFSIIALVSLFALVSTVLIAMNQTKLQSIATVQDDVKQLMVENKSNSIPLLFAIYSVFFAFLLLMITWFFWL</sequence>
<name>A0A4Z0H088_9BACI</name>